<feature type="transmembrane region" description="Helical" evidence="6">
    <location>
        <begin position="208"/>
        <end position="232"/>
    </location>
</feature>
<dbReference type="PANTHER" id="PTHR35007:SF4">
    <property type="entry name" value="CONSERVED TRANSMEMBRANE PROTEIN-RELATED"/>
    <property type="match status" value="1"/>
</dbReference>
<evidence type="ECO:0000259" key="7">
    <source>
        <dbReference type="Pfam" id="PF00482"/>
    </source>
</evidence>
<evidence type="ECO:0000313" key="9">
    <source>
        <dbReference type="Proteomes" id="UP000253318"/>
    </source>
</evidence>
<proteinExistence type="predicted"/>
<keyword evidence="9" id="KW-1185">Reference proteome</keyword>
<dbReference type="InterPro" id="IPR018076">
    <property type="entry name" value="T2SS_GspF_dom"/>
</dbReference>
<keyword evidence="2" id="KW-1003">Cell membrane</keyword>
<dbReference type="InterPro" id="IPR042094">
    <property type="entry name" value="T2SS_GspF_sf"/>
</dbReference>
<accession>A0A368TB92</accession>
<gene>
    <name evidence="8" type="ORF">DEF24_01540</name>
</gene>
<keyword evidence="4 6" id="KW-1133">Transmembrane helix</keyword>
<evidence type="ECO:0000256" key="3">
    <source>
        <dbReference type="ARBA" id="ARBA00022692"/>
    </source>
</evidence>
<reference evidence="8 9" key="1">
    <citation type="submission" date="2018-04" db="EMBL/GenBank/DDBJ databases">
        <title>Novel actinobacteria from marine sediment.</title>
        <authorList>
            <person name="Ng Z.Y."/>
            <person name="Tan G.Y.A."/>
        </authorList>
    </citation>
    <scope>NUCLEOTIDE SEQUENCE [LARGE SCALE GENOMIC DNA]</scope>
    <source>
        <strain evidence="8 9">TPS81</strain>
    </source>
</reference>
<sequence>MELPALVALLAGLTGLAALCALPGRAEVRLRALRRASAGPAPGRSALRERLAHRLAAVSGRSERRRRAAVIELCRVLAAELHAGRAPGDALAAAAAELPPAVGGELADAVAAARGGDDPGPALRRAARQPGAAGLGPLAACWHVASGAGGGLAAVVARLADTLAEDAALRSELSAQLAGPRTTSLVLAVLPVVGLLMASALGGRPLAFLLGTPAGLLCLTGGVALDLLGLWWTHRMVRTVHAVLEPG</sequence>
<name>A0A368TB92_9ACTN</name>
<dbReference type="EMBL" id="QEIN01000007">
    <property type="protein sequence ID" value="RCV62382.1"/>
    <property type="molecule type" value="Genomic_DNA"/>
</dbReference>
<dbReference type="Proteomes" id="UP000253318">
    <property type="component" value="Unassembled WGS sequence"/>
</dbReference>
<dbReference type="Gene3D" id="1.20.81.30">
    <property type="entry name" value="Type II secretion system (T2SS), domain F"/>
    <property type="match status" value="1"/>
</dbReference>
<evidence type="ECO:0000256" key="1">
    <source>
        <dbReference type="ARBA" id="ARBA00004651"/>
    </source>
</evidence>
<feature type="transmembrane region" description="Helical" evidence="6">
    <location>
        <begin position="183"/>
        <end position="201"/>
    </location>
</feature>
<comment type="subcellular location">
    <subcellularLocation>
        <location evidence="1">Cell membrane</location>
        <topology evidence="1">Multi-pass membrane protein</topology>
    </subcellularLocation>
</comment>
<dbReference type="OrthoDB" id="4337966at2"/>
<dbReference type="AlphaFoldDB" id="A0A368TB92"/>
<dbReference type="PANTHER" id="PTHR35007">
    <property type="entry name" value="INTEGRAL MEMBRANE PROTEIN-RELATED"/>
    <property type="match status" value="1"/>
</dbReference>
<keyword evidence="5 6" id="KW-0472">Membrane</keyword>
<evidence type="ECO:0000256" key="5">
    <source>
        <dbReference type="ARBA" id="ARBA00023136"/>
    </source>
</evidence>
<protein>
    <recommendedName>
        <fullName evidence="7">Type II secretion system protein GspF domain-containing protein</fullName>
    </recommendedName>
</protein>
<feature type="domain" description="Type II secretion system protein GspF" evidence="7">
    <location>
        <begin position="74"/>
        <end position="197"/>
    </location>
</feature>
<dbReference type="Pfam" id="PF00482">
    <property type="entry name" value="T2SSF"/>
    <property type="match status" value="1"/>
</dbReference>
<evidence type="ECO:0000313" key="8">
    <source>
        <dbReference type="EMBL" id="RCV62382.1"/>
    </source>
</evidence>
<evidence type="ECO:0000256" key="2">
    <source>
        <dbReference type="ARBA" id="ARBA00022475"/>
    </source>
</evidence>
<comment type="caution">
    <text evidence="8">The sequence shown here is derived from an EMBL/GenBank/DDBJ whole genome shotgun (WGS) entry which is preliminary data.</text>
</comment>
<evidence type="ECO:0000256" key="4">
    <source>
        <dbReference type="ARBA" id="ARBA00022989"/>
    </source>
</evidence>
<organism evidence="8 9">
    <name type="scientific">Marinitenerispora sediminis</name>
    <dbReference type="NCBI Taxonomy" id="1931232"/>
    <lineage>
        <taxon>Bacteria</taxon>
        <taxon>Bacillati</taxon>
        <taxon>Actinomycetota</taxon>
        <taxon>Actinomycetes</taxon>
        <taxon>Streptosporangiales</taxon>
        <taxon>Nocardiopsidaceae</taxon>
        <taxon>Marinitenerispora</taxon>
    </lineage>
</organism>
<evidence type="ECO:0000256" key="6">
    <source>
        <dbReference type="SAM" id="Phobius"/>
    </source>
</evidence>
<dbReference type="GO" id="GO:0005886">
    <property type="term" value="C:plasma membrane"/>
    <property type="evidence" value="ECO:0007669"/>
    <property type="project" value="UniProtKB-SubCell"/>
</dbReference>
<keyword evidence="3 6" id="KW-0812">Transmembrane</keyword>